<name>A0A2A9FCS4_9PSEU</name>
<dbReference type="EMBL" id="PDJK01000002">
    <property type="protein sequence ID" value="PFG48561.1"/>
    <property type="molecule type" value="Genomic_DNA"/>
</dbReference>
<dbReference type="Gene3D" id="2.130.10.10">
    <property type="entry name" value="YVTN repeat-like/Quinoprotein amine dehydrogenase"/>
    <property type="match status" value="1"/>
</dbReference>
<comment type="caution">
    <text evidence="2">The sequence shown here is derived from an EMBL/GenBank/DDBJ whole genome shotgun (WGS) entry which is preliminary data.</text>
</comment>
<evidence type="ECO:0000256" key="1">
    <source>
        <dbReference type="ARBA" id="ARBA00005564"/>
    </source>
</evidence>
<organism evidence="2 3">
    <name type="scientific">Amycolatopsis sulphurea</name>
    <dbReference type="NCBI Taxonomy" id="76022"/>
    <lineage>
        <taxon>Bacteria</taxon>
        <taxon>Bacillati</taxon>
        <taxon>Actinomycetota</taxon>
        <taxon>Actinomycetes</taxon>
        <taxon>Pseudonocardiales</taxon>
        <taxon>Pseudonocardiaceae</taxon>
        <taxon>Amycolatopsis</taxon>
    </lineage>
</organism>
<comment type="similarity">
    <text evidence="1">Belongs to the cycloisomerase 2 family.</text>
</comment>
<dbReference type="Pfam" id="PF10282">
    <property type="entry name" value="Lactonase"/>
    <property type="match status" value="1"/>
</dbReference>
<dbReference type="PANTHER" id="PTHR30344">
    <property type="entry name" value="6-PHOSPHOGLUCONOLACTONASE-RELATED"/>
    <property type="match status" value="1"/>
</dbReference>
<dbReference type="SUPFAM" id="SSF51004">
    <property type="entry name" value="C-terminal (heme d1) domain of cytochrome cd1-nitrite reductase"/>
    <property type="match status" value="1"/>
</dbReference>
<dbReference type="InterPro" id="IPR050282">
    <property type="entry name" value="Cycloisomerase_2"/>
</dbReference>
<dbReference type="InterPro" id="IPR011048">
    <property type="entry name" value="Haem_d1_sf"/>
</dbReference>
<reference evidence="2 3" key="1">
    <citation type="submission" date="2017-10" db="EMBL/GenBank/DDBJ databases">
        <title>Sequencing the genomes of 1000 actinobacteria strains.</title>
        <authorList>
            <person name="Klenk H.-P."/>
        </authorList>
    </citation>
    <scope>NUCLEOTIDE SEQUENCE [LARGE SCALE GENOMIC DNA]</scope>
    <source>
        <strain evidence="2 3">DSM 46092</strain>
    </source>
</reference>
<dbReference type="GO" id="GO:0016853">
    <property type="term" value="F:isomerase activity"/>
    <property type="evidence" value="ECO:0007669"/>
    <property type="project" value="UniProtKB-KW"/>
</dbReference>
<dbReference type="InterPro" id="IPR015943">
    <property type="entry name" value="WD40/YVTN_repeat-like_dom_sf"/>
</dbReference>
<gene>
    <name evidence="2" type="ORF">ATK36_3660</name>
</gene>
<accession>A0A2A9FCS4</accession>
<proteinExistence type="inferred from homology"/>
<sequence>MSVLLVGCYTAESGGNGAGISVLRRTSSGELVHESTLPMTSPSWLAEHPALPMVYAANETETGAVTSISLNGGELTALDVEGTGGADPCHLAVSPDGRFLFCANYTSGSLAVFALRDDGRIAGRTDLVQHSGSGPDADRQESAHVHMAVPSPDGSVVSAVDLGTDEIRSYAVSAAGRLSPRSVSKLPPGTGPRQLVRIPGSAEAYVAGELSGELLTVRETAVGEFEFVTRTPATGGRSLVAHLEVLDSGTYLSNRGPDCITAFKGGRASADQPCGAHPRHFAVVGGICYVAAQQDDMITSFPLADLGNAEVRRFGTGSPSFLLPCRGELR</sequence>
<dbReference type="PANTHER" id="PTHR30344:SF1">
    <property type="entry name" value="6-PHOSPHOGLUCONOLACTONASE"/>
    <property type="match status" value="1"/>
</dbReference>
<dbReference type="Proteomes" id="UP000243542">
    <property type="component" value="Unassembled WGS sequence"/>
</dbReference>
<dbReference type="RefSeq" id="WP_098512622.1">
    <property type="nucleotide sequence ID" value="NZ_JBIAKZ010000046.1"/>
</dbReference>
<keyword evidence="2" id="KW-0413">Isomerase</keyword>
<dbReference type="InterPro" id="IPR019405">
    <property type="entry name" value="Lactonase_7-beta_prop"/>
</dbReference>
<protein>
    <submittedName>
        <fullName evidence="2">6-phosphogluconolactonase (Cycloisomerase 2 family)</fullName>
    </submittedName>
</protein>
<evidence type="ECO:0000313" key="3">
    <source>
        <dbReference type="Proteomes" id="UP000243542"/>
    </source>
</evidence>
<evidence type="ECO:0000313" key="2">
    <source>
        <dbReference type="EMBL" id="PFG48561.1"/>
    </source>
</evidence>
<keyword evidence="3" id="KW-1185">Reference proteome</keyword>
<dbReference type="GO" id="GO:0017057">
    <property type="term" value="F:6-phosphogluconolactonase activity"/>
    <property type="evidence" value="ECO:0007669"/>
    <property type="project" value="TreeGrafter"/>
</dbReference>
<dbReference type="AlphaFoldDB" id="A0A2A9FCS4"/>